<accession>B3LW76</accession>
<dbReference type="InParanoid" id="B3LW76"/>
<dbReference type="HOGENOM" id="CLU_379119_0_0_1"/>
<sequence length="679" mass="76794">MAESQPEEVSQAAPALEATAEAASVADSAPLTGASEEAPQEEVVGEQVNEVTGEGETLGDDEGKIKVEEQEPGEPRITVKGLQDKNEERKRLKLERIKKRLEFEDEKKKAELDLVEAQKPKPVMKLEEKSSEKGSYNSETEGAEDGLGEDDIDEMKGIINQYDDLEMPESPEDTQDEKVESDSEDTPLPRLGTSLKGEFIRTFDSLPSISDISLDITEEPTEPEPPKAESPTGSDHGNFVESGQEEGAGEGESGESEGSQAGGAAAATGAGSEEEASSEEEDFFEDLPDEPEEEKRPVVDEEPDTMAMFAEVAEVHVEDKREPTLKVEEPFWYRLTYDFVHHLINMVVSKVESIDNIAKLMDKHKLVCALQQEVDDFMVEKNTNNSLNNVVCDYYRRQGKFQNFATLTPEDSDNEAIRYMAALNLVDFLMERVKTLKSNHLSAAHKAMLELNSLSVLSYSEEQYLDNFMRKTLVHRDMERLRRALEYDMKKMLEMRNQISQKRYELNLNLHALAFVDEKVTRFERVTDTLTISQLLCANESIIQLSKLLEEKSKDVAVMQSNYKKSMIEETCIREKRDMISCSLSKAKKEYNDLIKRRTELRKLLTNLQAVHANLKLQRAQLEAKGGLLFKTALMYDYDKCMADVVSKRKRIVGLKKTISDFNKRIYVIEQGFNEQSPN</sequence>
<dbReference type="eggNOG" id="ENOG502SGZY">
    <property type="taxonomic scope" value="Eukaryota"/>
</dbReference>
<evidence type="ECO:0000313" key="5">
    <source>
        <dbReference type="Proteomes" id="UP000007801"/>
    </source>
</evidence>
<keyword evidence="5" id="KW-1185">Reference proteome</keyword>
<feature type="region of interest" description="Disordered" evidence="2">
    <location>
        <begin position="1"/>
        <end position="87"/>
    </location>
</feature>
<feature type="compositionally biased region" description="Acidic residues" evidence="2">
    <location>
        <begin position="141"/>
        <end position="153"/>
    </location>
</feature>
<feature type="region of interest" description="Disordered" evidence="2">
    <location>
        <begin position="115"/>
        <end position="303"/>
    </location>
</feature>
<dbReference type="KEGG" id="dan:6499706"/>
<dbReference type="OMA" id="PFWYRLT"/>
<dbReference type="Proteomes" id="UP000007801">
    <property type="component" value="Unassembled WGS sequence"/>
</dbReference>
<feature type="compositionally biased region" description="Acidic residues" evidence="2">
    <location>
        <begin position="272"/>
        <end position="292"/>
    </location>
</feature>
<evidence type="ECO:0000256" key="1">
    <source>
        <dbReference type="SAM" id="Coils"/>
    </source>
</evidence>
<organism evidence="4 5">
    <name type="scientific">Drosophila ananassae</name>
    <name type="common">Fruit fly</name>
    <dbReference type="NCBI Taxonomy" id="7217"/>
    <lineage>
        <taxon>Eukaryota</taxon>
        <taxon>Metazoa</taxon>
        <taxon>Ecdysozoa</taxon>
        <taxon>Arthropoda</taxon>
        <taxon>Hexapoda</taxon>
        <taxon>Insecta</taxon>
        <taxon>Pterygota</taxon>
        <taxon>Neoptera</taxon>
        <taxon>Endopterygota</taxon>
        <taxon>Diptera</taxon>
        <taxon>Brachycera</taxon>
        <taxon>Muscomorpha</taxon>
        <taxon>Ephydroidea</taxon>
        <taxon>Drosophilidae</taxon>
        <taxon>Drosophila</taxon>
        <taxon>Sophophora</taxon>
    </lineage>
</organism>
<dbReference type="GeneID" id="6499706"/>
<feature type="coiled-coil region" evidence="1">
    <location>
        <begin position="584"/>
        <end position="625"/>
    </location>
</feature>
<feature type="compositionally biased region" description="Low complexity" evidence="2">
    <location>
        <begin position="12"/>
        <end position="31"/>
    </location>
</feature>
<feature type="compositionally biased region" description="Acidic residues" evidence="2">
    <location>
        <begin position="243"/>
        <end position="255"/>
    </location>
</feature>
<dbReference type="OrthoDB" id="10254794at2759"/>
<dbReference type="InterPro" id="IPR025254">
    <property type="entry name" value="CCDC113/CCDC96_CC"/>
</dbReference>
<feature type="compositionally biased region" description="Acidic residues" evidence="2">
    <location>
        <begin position="163"/>
        <end position="175"/>
    </location>
</feature>
<dbReference type="Pfam" id="PF13870">
    <property type="entry name" value="CCDC113_CCDC96_CC"/>
    <property type="match status" value="1"/>
</dbReference>
<feature type="compositionally biased region" description="Low complexity" evidence="2">
    <location>
        <begin position="256"/>
        <end position="271"/>
    </location>
</feature>
<dbReference type="AlphaFoldDB" id="B3LW76"/>
<keyword evidence="1" id="KW-0175">Coiled coil</keyword>
<name>B3LW76_DROAN</name>
<protein>
    <recommendedName>
        <fullName evidence="3">CCDC113/CCDC96 coiled-coil domain-containing protein</fullName>
    </recommendedName>
</protein>
<feature type="domain" description="CCDC113/CCDC96 coiled-coil" evidence="3">
    <location>
        <begin position="492"/>
        <end position="666"/>
    </location>
</feature>
<evidence type="ECO:0000256" key="2">
    <source>
        <dbReference type="SAM" id="MobiDB-lite"/>
    </source>
</evidence>
<dbReference type="PhylomeDB" id="B3LW76"/>
<feature type="compositionally biased region" description="Basic and acidic residues" evidence="2">
    <location>
        <begin position="115"/>
        <end position="132"/>
    </location>
</feature>
<dbReference type="EMBL" id="CH902617">
    <property type="protein sequence ID" value="EDV42654.1"/>
    <property type="molecule type" value="Genomic_DNA"/>
</dbReference>
<proteinExistence type="predicted"/>
<feature type="compositionally biased region" description="Low complexity" evidence="2">
    <location>
        <begin position="204"/>
        <end position="215"/>
    </location>
</feature>
<evidence type="ECO:0000259" key="3">
    <source>
        <dbReference type="Pfam" id="PF13870"/>
    </source>
</evidence>
<dbReference type="SMR" id="B3LW76"/>
<feature type="compositionally biased region" description="Low complexity" evidence="2">
    <location>
        <begin position="45"/>
        <end position="55"/>
    </location>
</feature>
<evidence type="ECO:0000313" key="4">
    <source>
        <dbReference type="EMBL" id="EDV42654.1"/>
    </source>
</evidence>
<reference evidence="4 5" key="1">
    <citation type="journal article" date="2007" name="Nature">
        <title>Evolution of genes and genomes on the Drosophila phylogeny.</title>
        <authorList>
            <consortium name="Drosophila 12 Genomes Consortium"/>
            <person name="Clark A.G."/>
            <person name="Eisen M.B."/>
            <person name="Smith D.R."/>
            <person name="Bergman C.M."/>
            <person name="Oliver B."/>
            <person name="Markow T.A."/>
            <person name="Kaufman T.C."/>
            <person name="Kellis M."/>
            <person name="Gelbart W."/>
            <person name="Iyer V.N."/>
            <person name="Pollard D.A."/>
            <person name="Sackton T.B."/>
            <person name="Larracuente A.M."/>
            <person name="Singh N.D."/>
            <person name="Abad J.P."/>
            <person name="Abt D.N."/>
            <person name="Adryan B."/>
            <person name="Aguade M."/>
            <person name="Akashi H."/>
            <person name="Anderson W.W."/>
            <person name="Aquadro C.F."/>
            <person name="Ardell D.H."/>
            <person name="Arguello R."/>
            <person name="Artieri C.G."/>
            <person name="Barbash D.A."/>
            <person name="Barker D."/>
            <person name="Barsanti P."/>
            <person name="Batterham P."/>
            <person name="Batzoglou S."/>
            <person name="Begun D."/>
            <person name="Bhutkar A."/>
            <person name="Blanco E."/>
            <person name="Bosak S.A."/>
            <person name="Bradley R.K."/>
            <person name="Brand A.D."/>
            <person name="Brent M.R."/>
            <person name="Brooks A.N."/>
            <person name="Brown R.H."/>
            <person name="Butlin R.K."/>
            <person name="Caggese C."/>
            <person name="Calvi B.R."/>
            <person name="Bernardo de Carvalho A."/>
            <person name="Caspi A."/>
            <person name="Castrezana S."/>
            <person name="Celniker S.E."/>
            <person name="Chang J.L."/>
            <person name="Chapple C."/>
            <person name="Chatterji S."/>
            <person name="Chinwalla A."/>
            <person name="Civetta A."/>
            <person name="Clifton S.W."/>
            <person name="Comeron J.M."/>
            <person name="Costello J.C."/>
            <person name="Coyne J.A."/>
            <person name="Daub J."/>
            <person name="David R.G."/>
            <person name="Delcher A.L."/>
            <person name="Delehaunty K."/>
            <person name="Do C.B."/>
            <person name="Ebling H."/>
            <person name="Edwards K."/>
            <person name="Eickbush T."/>
            <person name="Evans J.D."/>
            <person name="Filipski A."/>
            <person name="Findeiss S."/>
            <person name="Freyhult E."/>
            <person name="Fulton L."/>
            <person name="Fulton R."/>
            <person name="Garcia A.C."/>
            <person name="Gardiner A."/>
            <person name="Garfield D.A."/>
            <person name="Garvin B.E."/>
            <person name="Gibson G."/>
            <person name="Gilbert D."/>
            <person name="Gnerre S."/>
            <person name="Godfrey J."/>
            <person name="Good R."/>
            <person name="Gotea V."/>
            <person name="Gravely B."/>
            <person name="Greenberg A.J."/>
            <person name="Griffiths-Jones S."/>
            <person name="Gross S."/>
            <person name="Guigo R."/>
            <person name="Gustafson E.A."/>
            <person name="Haerty W."/>
            <person name="Hahn M.W."/>
            <person name="Halligan D.L."/>
            <person name="Halpern A.L."/>
            <person name="Halter G.M."/>
            <person name="Han M.V."/>
            <person name="Heger A."/>
            <person name="Hillier L."/>
            <person name="Hinrichs A.S."/>
            <person name="Holmes I."/>
            <person name="Hoskins R.A."/>
            <person name="Hubisz M.J."/>
            <person name="Hultmark D."/>
            <person name="Huntley M.A."/>
            <person name="Jaffe D.B."/>
            <person name="Jagadeeshan S."/>
            <person name="Jeck W.R."/>
            <person name="Johnson J."/>
            <person name="Jones C.D."/>
            <person name="Jordan W.C."/>
            <person name="Karpen G.H."/>
            <person name="Kataoka E."/>
            <person name="Keightley P.D."/>
            <person name="Kheradpour P."/>
            <person name="Kirkness E.F."/>
            <person name="Koerich L.B."/>
            <person name="Kristiansen K."/>
            <person name="Kudrna D."/>
            <person name="Kulathinal R.J."/>
            <person name="Kumar S."/>
            <person name="Kwok R."/>
            <person name="Lander E."/>
            <person name="Langley C.H."/>
            <person name="Lapoint R."/>
            <person name="Lazzaro B.P."/>
            <person name="Lee S.J."/>
            <person name="Levesque L."/>
            <person name="Li R."/>
            <person name="Lin C.F."/>
            <person name="Lin M.F."/>
            <person name="Lindblad-Toh K."/>
            <person name="Llopart A."/>
            <person name="Long M."/>
            <person name="Low L."/>
            <person name="Lozovsky E."/>
            <person name="Lu J."/>
            <person name="Luo M."/>
            <person name="Machado C.A."/>
            <person name="Makalowski W."/>
            <person name="Marzo M."/>
            <person name="Matsuda M."/>
            <person name="Matzkin L."/>
            <person name="McAllister B."/>
            <person name="McBride C.S."/>
            <person name="McKernan B."/>
            <person name="McKernan K."/>
            <person name="Mendez-Lago M."/>
            <person name="Minx P."/>
            <person name="Mollenhauer M.U."/>
            <person name="Montooth K."/>
            <person name="Mount S.M."/>
            <person name="Mu X."/>
            <person name="Myers E."/>
            <person name="Negre B."/>
            <person name="Newfeld S."/>
            <person name="Nielsen R."/>
            <person name="Noor M.A."/>
            <person name="O'Grady P."/>
            <person name="Pachter L."/>
            <person name="Papaceit M."/>
            <person name="Parisi M.J."/>
            <person name="Parisi M."/>
            <person name="Parts L."/>
            <person name="Pedersen J.S."/>
            <person name="Pesole G."/>
            <person name="Phillippy A.M."/>
            <person name="Ponting C.P."/>
            <person name="Pop M."/>
            <person name="Porcelli D."/>
            <person name="Powell J.R."/>
            <person name="Prohaska S."/>
            <person name="Pruitt K."/>
            <person name="Puig M."/>
            <person name="Quesneville H."/>
            <person name="Ram K.R."/>
            <person name="Rand D."/>
            <person name="Rasmussen M.D."/>
            <person name="Reed L.K."/>
            <person name="Reenan R."/>
            <person name="Reily A."/>
            <person name="Remington K.A."/>
            <person name="Rieger T.T."/>
            <person name="Ritchie M.G."/>
            <person name="Robin C."/>
            <person name="Rogers Y.H."/>
            <person name="Rohde C."/>
            <person name="Rozas J."/>
            <person name="Rubenfield M.J."/>
            <person name="Ruiz A."/>
            <person name="Russo S."/>
            <person name="Salzberg S.L."/>
            <person name="Sanchez-Gracia A."/>
            <person name="Saranga D.J."/>
            <person name="Sato H."/>
            <person name="Schaeffer S.W."/>
            <person name="Schatz M.C."/>
            <person name="Schlenke T."/>
            <person name="Schwartz R."/>
            <person name="Segarra C."/>
            <person name="Singh R.S."/>
            <person name="Sirot L."/>
            <person name="Sirota M."/>
            <person name="Sisneros N.B."/>
            <person name="Smith C.D."/>
            <person name="Smith T.F."/>
            <person name="Spieth J."/>
            <person name="Stage D.E."/>
            <person name="Stark A."/>
            <person name="Stephan W."/>
            <person name="Strausberg R.L."/>
            <person name="Strempel S."/>
            <person name="Sturgill D."/>
            <person name="Sutton G."/>
            <person name="Sutton G.G."/>
            <person name="Tao W."/>
            <person name="Teichmann S."/>
            <person name="Tobari Y.N."/>
            <person name="Tomimura Y."/>
            <person name="Tsolas J.M."/>
            <person name="Valente V.L."/>
            <person name="Venter E."/>
            <person name="Venter J.C."/>
            <person name="Vicario S."/>
            <person name="Vieira F.G."/>
            <person name="Vilella A.J."/>
            <person name="Villasante A."/>
            <person name="Walenz B."/>
            <person name="Wang J."/>
            <person name="Wasserman M."/>
            <person name="Watts T."/>
            <person name="Wilson D."/>
            <person name="Wilson R.K."/>
            <person name="Wing R.A."/>
            <person name="Wolfner M.F."/>
            <person name="Wong A."/>
            <person name="Wong G.K."/>
            <person name="Wu C.I."/>
            <person name="Wu G."/>
            <person name="Yamamoto D."/>
            <person name="Yang H.P."/>
            <person name="Yang S.P."/>
            <person name="Yorke J.A."/>
            <person name="Yoshida K."/>
            <person name="Zdobnov E."/>
            <person name="Zhang P."/>
            <person name="Zhang Y."/>
            <person name="Zimin A.V."/>
            <person name="Baldwin J."/>
            <person name="Abdouelleil A."/>
            <person name="Abdulkadir J."/>
            <person name="Abebe A."/>
            <person name="Abera B."/>
            <person name="Abreu J."/>
            <person name="Acer S.C."/>
            <person name="Aftuck L."/>
            <person name="Alexander A."/>
            <person name="An P."/>
            <person name="Anderson E."/>
            <person name="Anderson S."/>
            <person name="Arachi H."/>
            <person name="Azer M."/>
            <person name="Bachantsang P."/>
            <person name="Barry A."/>
            <person name="Bayul T."/>
            <person name="Berlin A."/>
            <person name="Bessette D."/>
            <person name="Bloom T."/>
            <person name="Blye J."/>
            <person name="Boguslavskiy L."/>
            <person name="Bonnet C."/>
            <person name="Boukhgalter B."/>
            <person name="Bourzgui I."/>
            <person name="Brown A."/>
            <person name="Cahill P."/>
            <person name="Channer S."/>
            <person name="Cheshatsang Y."/>
            <person name="Chuda L."/>
            <person name="Citroen M."/>
            <person name="Collymore A."/>
            <person name="Cooke P."/>
            <person name="Costello M."/>
            <person name="D'Aco K."/>
            <person name="Daza R."/>
            <person name="De Haan G."/>
            <person name="DeGray S."/>
            <person name="DeMaso C."/>
            <person name="Dhargay N."/>
            <person name="Dooley K."/>
            <person name="Dooley E."/>
            <person name="Doricent M."/>
            <person name="Dorje P."/>
            <person name="Dorjee K."/>
            <person name="Dupes A."/>
            <person name="Elong R."/>
            <person name="Falk J."/>
            <person name="Farina A."/>
            <person name="Faro S."/>
            <person name="Ferguson D."/>
            <person name="Fisher S."/>
            <person name="Foley C.D."/>
            <person name="Franke A."/>
            <person name="Friedrich D."/>
            <person name="Gadbois L."/>
            <person name="Gearin G."/>
            <person name="Gearin C.R."/>
            <person name="Giannoukos G."/>
            <person name="Goode T."/>
            <person name="Graham J."/>
            <person name="Grandbois E."/>
            <person name="Grewal S."/>
            <person name="Gyaltsen K."/>
            <person name="Hafez N."/>
            <person name="Hagos B."/>
            <person name="Hall J."/>
            <person name="Henson C."/>
            <person name="Hollinger A."/>
            <person name="Honan T."/>
            <person name="Huard M.D."/>
            <person name="Hughes L."/>
            <person name="Hurhula B."/>
            <person name="Husby M.E."/>
            <person name="Kamat A."/>
            <person name="Kanga B."/>
            <person name="Kashin S."/>
            <person name="Khazanovich D."/>
            <person name="Kisner P."/>
            <person name="Lance K."/>
            <person name="Lara M."/>
            <person name="Lee W."/>
            <person name="Lennon N."/>
            <person name="Letendre F."/>
            <person name="LeVine R."/>
            <person name="Lipovsky A."/>
            <person name="Liu X."/>
            <person name="Liu J."/>
            <person name="Liu S."/>
            <person name="Lokyitsang T."/>
            <person name="Lokyitsang Y."/>
            <person name="Lubonja R."/>
            <person name="Lui A."/>
            <person name="MacDonald P."/>
            <person name="Magnisalis V."/>
            <person name="Maru K."/>
            <person name="Matthews C."/>
            <person name="McCusker W."/>
            <person name="McDonough S."/>
            <person name="Mehta T."/>
            <person name="Meldrim J."/>
            <person name="Meneus L."/>
            <person name="Mihai O."/>
            <person name="Mihalev A."/>
            <person name="Mihova T."/>
            <person name="Mittelman R."/>
            <person name="Mlenga V."/>
            <person name="Montmayeur A."/>
            <person name="Mulrain L."/>
            <person name="Navidi A."/>
            <person name="Naylor J."/>
            <person name="Negash T."/>
            <person name="Nguyen T."/>
            <person name="Nguyen N."/>
            <person name="Nicol R."/>
            <person name="Norbu C."/>
            <person name="Norbu N."/>
            <person name="Novod N."/>
            <person name="O'Neill B."/>
            <person name="Osman S."/>
            <person name="Markiewicz E."/>
            <person name="Oyono O.L."/>
            <person name="Patti C."/>
            <person name="Phunkhang P."/>
            <person name="Pierre F."/>
            <person name="Priest M."/>
            <person name="Raghuraman S."/>
            <person name="Rege F."/>
            <person name="Reyes R."/>
            <person name="Rise C."/>
            <person name="Rogov P."/>
            <person name="Ross K."/>
            <person name="Ryan E."/>
            <person name="Settipalli S."/>
            <person name="Shea T."/>
            <person name="Sherpa N."/>
            <person name="Shi L."/>
            <person name="Shih D."/>
            <person name="Sparrow T."/>
            <person name="Spaulding J."/>
            <person name="Stalker J."/>
            <person name="Stange-Thomann N."/>
            <person name="Stavropoulos S."/>
            <person name="Stone C."/>
            <person name="Strader C."/>
            <person name="Tesfaye S."/>
            <person name="Thomson T."/>
            <person name="Thoulutsang Y."/>
            <person name="Thoulutsang D."/>
            <person name="Topham K."/>
            <person name="Topping I."/>
            <person name="Tsamla T."/>
            <person name="Vassiliev H."/>
            <person name="Vo A."/>
            <person name="Wangchuk T."/>
            <person name="Wangdi T."/>
            <person name="Weiand M."/>
            <person name="Wilkinson J."/>
            <person name="Wilson A."/>
            <person name="Yadav S."/>
            <person name="Young G."/>
            <person name="Yu Q."/>
            <person name="Zembek L."/>
            <person name="Zhong D."/>
            <person name="Zimmer A."/>
            <person name="Zwirko Z."/>
            <person name="Jaffe D.B."/>
            <person name="Alvarez P."/>
            <person name="Brockman W."/>
            <person name="Butler J."/>
            <person name="Chin C."/>
            <person name="Gnerre S."/>
            <person name="Grabherr M."/>
            <person name="Kleber M."/>
            <person name="Mauceli E."/>
            <person name="MacCallum I."/>
        </authorList>
    </citation>
    <scope>NUCLEOTIDE SEQUENCE [LARGE SCALE GENOMIC DNA]</scope>
    <source>
        <strain evidence="5">Tucson 14024-0371.13</strain>
    </source>
</reference>
<gene>
    <name evidence="4" type="primary">Dana\GF16914</name>
    <name evidence="4" type="synonym">dana_GLEANR_18180</name>
    <name evidence="4" type="ORF">GF16914</name>
</gene>
<dbReference type="STRING" id="7217.B3LW76"/>